<dbReference type="OrthoDB" id="3701195at2"/>
<evidence type="ECO:0000313" key="2">
    <source>
        <dbReference type="Proteomes" id="UP000320876"/>
    </source>
</evidence>
<dbReference type="Proteomes" id="UP000320876">
    <property type="component" value="Unassembled WGS sequence"/>
</dbReference>
<dbReference type="EMBL" id="VFML01000001">
    <property type="protein sequence ID" value="TQJ04728.1"/>
    <property type="molecule type" value="Genomic_DNA"/>
</dbReference>
<comment type="caution">
    <text evidence="1">The sequence shown here is derived from an EMBL/GenBank/DDBJ whole genome shotgun (WGS) entry which is preliminary data.</text>
</comment>
<keyword evidence="2" id="KW-1185">Reference proteome</keyword>
<organism evidence="1 2">
    <name type="scientific">Amycolatopsis cihanbeyliensis</name>
    <dbReference type="NCBI Taxonomy" id="1128664"/>
    <lineage>
        <taxon>Bacteria</taxon>
        <taxon>Bacillati</taxon>
        <taxon>Actinomycetota</taxon>
        <taxon>Actinomycetes</taxon>
        <taxon>Pseudonocardiales</taxon>
        <taxon>Pseudonocardiaceae</taxon>
        <taxon>Amycolatopsis</taxon>
    </lineage>
</organism>
<gene>
    <name evidence="1" type="ORF">FB471_4536</name>
</gene>
<name>A0A542DNQ5_AMYCI</name>
<dbReference type="AlphaFoldDB" id="A0A542DNQ5"/>
<protein>
    <submittedName>
        <fullName evidence="1">Uncharacterized protein</fullName>
    </submittedName>
</protein>
<reference evidence="1 2" key="1">
    <citation type="submission" date="2019-06" db="EMBL/GenBank/DDBJ databases">
        <title>Sequencing the genomes of 1000 actinobacteria strains.</title>
        <authorList>
            <person name="Klenk H.-P."/>
        </authorList>
    </citation>
    <scope>NUCLEOTIDE SEQUENCE [LARGE SCALE GENOMIC DNA]</scope>
    <source>
        <strain evidence="1 2">DSM 45679</strain>
    </source>
</reference>
<accession>A0A542DNQ5</accession>
<sequence>MTWLWIGLAAAVLACGALVPVLVRRRHTGGDEEISARARYLRLGHYVDVPEPADDPEAATLLRKARERWHSSGAILATAASEKDFEMAGRLARQGLRLVGQAYRLLGLPGPK</sequence>
<proteinExistence type="predicted"/>
<dbReference type="RefSeq" id="WP_142000373.1">
    <property type="nucleotide sequence ID" value="NZ_VFML01000001.1"/>
</dbReference>
<evidence type="ECO:0000313" key="1">
    <source>
        <dbReference type="EMBL" id="TQJ04728.1"/>
    </source>
</evidence>